<evidence type="ECO:0008006" key="5">
    <source>
        <dbReference type="Google" id="ProtNLM"/>
    </source>
</evidence>
<dbReference type="AlphaFoldDB" id="A0A1L8UX24"/>
<dbReference type="EMBL" id="NGMS01000001">
    <property type="protein sequence ID" value="OTP27778.1"/>
    <property type="molecule type" value="Genomic_DNA"/>
</dbReference>
<proteinExistence type="predicted"/>
<gene>
    <name evidence="2" type="ORF">A5802_001514</name>
    <name evidence="1" type="ORF">EMU01_12920</name>
</gene>
<organism evidence="2 3">
    <name type="scientific">Enterococcus mundtii</name>
    <dbReference type="NCBI Taxonomy" id="53346"/>
    <lineage>
        <taxon>Bacteria</taxon>
        <taxon>Bacillati</taxon>
        <taxon>Bacillota</taxon>
        <taxon>Bacilli</taxon>
        <taxon>Lactobacillales</taxon>
        <taxon>Enterococcaceae</taxon>
        <taxon>Enterococcus</taxon>
    </lineage>
</organism>
<dbReference type="Proteomes" id="UP000321175">
    <property type="component" value="Unassembled WGS sequence"/>
</dbReference>
<name>A0A1L8UX24_ENTMU</name>
<evidence type="ECO:0000313" key="1">
    <source>
        <dbReference type="EMBL" id="GEL80148.1"/>
    </source>
</evidence>
<reference evidence="2 3" key="1">
    <citation type="submission" date="2017-05" db="EMBL/GenBank/DDBJ databases">
        <title>The Genome Sequence of Enterococcus mundtii 6B1_DIV0119.</title>
        <authorList>
            <consortium name="The Broad Institute Genomics Platform"/>
            <consortium name="The Broad Institute Genomic Center for Infectious Diseases"/>
            <person name="Earl A."/>
            <person name="Manson A."/>
            <person name="Schwartman J."/>
            <person name="Gilmore M."/>
            <person name="Abouelleil A."/>
            <person name="Cao P."/>
            <person name="Chapman S."/>
            <person name="Cusick C."/>
            <person name="Shea T."/>
            <person name="Young S."/>
            <person name="Neafsey D."/>
            <person name="Nusbaum C."/>
            <person name="Birren B."/>
        </authorList>
    </citation>
    <scope>NUCLEOTIDE SEQUENCE [LARGE SCALE GENOMIC DNA]</scope>
    <source>
        <strain evidence="2 3">6B1_DIV0119</strain>
    </source>
</reference>
<comment type="caution">
    <text evidence="2">The sequence shown here is derived from an EMBL/GenBank/DDBJ whole genome shotgun (WGS) entry which is preliminary data.</text>
</comment>
<protein>
    <recommendedName>
        <fullName evidence="5">DUF2187 domain-containing protein</fullName>
    </recommendedName>
</protein>
<dbReference type="RefSeq" id="WP_066025247.1">
    <property type="nucleotide sequence ID" value="NZ_BJWA01000007.1"/>
</dbReference>
<dbReference type="GeneID" id="60999762"/>
<evidence type="ECO:0000313" key="4">
    <source>
        <dbReference type="Proteomes" id="UP000321175"/>
    </source>
</evidence>
<evidence type="ECO:0000313" key="3">
    <source>
        <dbReference type="Proteomes" id="UP000195024"/>
    </source>
</evidence>
<reference evidence="1 4" key="2">
    <citation type="submission" date="2019-07" db="EMBL/GenBank/DDBJ databases">
        <title>Whole genome shotgun sequence of Enterococcus mundtii NBRC 100490.</title>
        <authorList>
            <person name="Hosoyama A."/>
            <person name="Uohara A."/>
            <person name="Ohji S."/>
            <person name="Ichikawa N."/>
        </authorList>
    </citation>
    <scope>NUCLEOTIDE SEQUENCE [LARGE SCALE GENOMIC DNA]</scope>
    <source>
        <strain evidence="1 4">NBRC 100490</strain>
    </source>
</reference>
<sequence>MTSETIVLGQKYVCHPIGIKNKVVGEVIGKLENCVIMSVEEYDRTDHLDILEKCGKVVAKYTDIFELSPVEQVFQSPTKLYTQAMVS</sequence>
<evidence type="ECO:0000313" key="2">
    <source>
        <dbReference type="EMBL" id="OTP27778.1"/>
    </source>
</evidence>
<dbReference type="Proteomes" id="UP000195024">
    <property type="component" value="Unassembled WGS sequence"/>
</dbReference>
<keyword evidence="4" id="KW-1185">Reference proteome</keyword>
<dbReference type="EMBL" id="BJWA01000007">
    <property type="protein sequence ID" value="GEL80148.1"/>
    <property type="molecule type" value="Genomic_DNA"/>
</dbReference>
<accession>A0A1L8UX24</accession>